<dbReference type="OrthoDB" id="9763654at2"/>
<gene>
    <name evidence="7" type="ORF">CC117_06770</name>
</gene>
<dbReference type="GO" id="GO:0005576">
    <property type="term" value="C:extracellular region"/>
    <property type="evidence" value="ECO:0007669"/>
    <property type="project" value="TreeGrafter"/>
</dbReference>
<comment type="subcellular location">
    <subcellularLocation>
        <location evidence="5">Cell membrane</location>
        <topology evidence="5">Multi-pass membrane protein</topology>
    </subcellularLocation>
</comment>
<evidence type="ECO:0000256" key="3">
    <source>
        <dbReference type="ARBA" id="ARBA00022989"/>
    </source>
</evidence>
<feature type="compositionally biased region" description="Low complexity" evidence="6">
    <location>
        <begin position="874"/>
        <end position="886"/>
    </location>
</feature>
<dbReference type="RefSeq" id="WP_071089297.1">
    <property type="nucleotide sequence ID" value="NZ_MBLM01000152.1"/>
</dbReference>
<dbReference type="EMBL" id="MBLM01000152">
    <property type="protein sequence ID" value="OHV30622.1"/>
    <property type="molecule type" value="Genomic_DNA"/>
</dbReference>
<feature type="transmembrane region" description="Helical" evidence="5">
    <location>
        <begin position="210"/>
        <end position="227"/>
    </location>
</feature>
<proteinExistence type="inferred from homology"/>
<evidence type="ECO:0000313" key="8">
    <source>
        <dbReference type="Proteomes" id="UP000179627"/>
    </source>
</evidence>
<dbReference type="AlphaFoldDB" id="A0A1S1QC08"/>
<evidence type="ECO:0000256" key="6">
    <source>
        <dbReference type="SAM" id="MobiDB-lite"/>
    </source>
</evidence>
<evidence type="ECO:0000313" key="7">
    <source>
        <dbReference type="EMBL" id="OHV30622.1"/>
    </source>
</evidence>
<reference evidence="8" key="1">
    <citation type="submission" date="2016-07" db="EMBL/GenBank/DDBJ databases">
        <title>Sequence Frankia sp. strain CcI1.17.</title>
        <authorList>
            <person name="Ghodhbane-Gtari F."/>
            <person name="Swanson E."/>
            <person name="Gueddou A."/>
            <person name="Morris K."/>
            <person name="Hezbri K."/>
            <person name="Ktari A."/>
            <person name="Nouioui I."/>
            <person name="Abebe-Akele F."/>
            <person name="Simpson S."/>
            <person name="Thomas K."/>
            <person name="Gtari M."/>
            <person name="Tisa L.S."/>
            <person name="Hurst S."/>
        </authorList>
    </citation>
    <scope>NUCLEOTIDE SEQUENCE [LARGE SCALE GENOMIC DNA]</scope>
    <source>
        <strain evidence="8">Cc1.17</strain>
    </source>
</reference>
<feature type="transmembrane region" description="Helical" evidence="5">
    <location>
        <begin position="256"/>
        <end position="274"/>
    </location>
</feature>
<feature type="compositionally biased region" description="Low complexity" evidence="6">
    <location>
        <begin position="948"/>
        <end position="958"/>
    </location>
</feature>
<evidence type="ECO:0000256" key="2">
    <source>
        <dbReference type="ARBA" id="ARBA00022692"/>
    </source>
</evidence>
<feature type="transmembrane region" description="Helical" evidence="5">
    <location>
        <begin position="15"/>
        <end position="36"/>
    </location>
</feature>
<feature type="compositionally biased region" description="Pro residues" evidence="6">
    <location>
        <begin position="959"/>
        <end position="969"/>
    </location>
</feature>
<name>A0A1S1QC08_9ACTN</name>
<feature type="transmembrane region" description="Helical" evidence="5">
    <location>
        <begin position="281"/>
        <end position="302"/>
    </location>
</feature>
<dbReference type="InterPro" id="IPR005372">
    <property type="entry name" value="UPF0182"/>
</dbReference>
<dbReference type="HAMAP" id="MF_01600">
    <property type="entry name" value="UPF0182"/>
    <property type="match status" value="1"/>
</dbReference>
<evidence type="ECO:0000256" key="1">
    <source>
        <dbReference type="ARBA" id="ARBA00022475"/>
    </source>
</evidence>
<sequence>MAGTSRRPLLTRTRLLVPVVGVLVLILVGVGVYTRLYTDLLFYRSVDFSNVFRTVVFTRILLFVLFGAVMAIAVGTNIVLAYRLRPPIRPLSTEQQNLERYRVAIEPFMLPVLLAVSALFGLVAGLSASGRWRTWLLWINSESFGEVDAQFGRDLSYYTFSYPFQRFLLAFLLTAVLLSLLVAVLTHYLFGGIRLQSAGERVAPAAKAHVSVLLGLVALLKAWAYYLDRFGLVFSSRGVSTGASYTDVHAVLPAKLILLFISLACAVLFIYNIFQRGWTLPLLGAGILVLSSVVIGGIYPAIVQQFQVKPNEASREEAYITRNIAATRSAYGIQDVEPVPYPVGTIPAAAEIAADKGTVPNIRLLDPSKMSGTFQQLQQIRGYYGFPQTLDVDRYTTTANGKDTTRDYVVSVRELNQAGLGEDQRNWINEHLTYTHGRGFVAAPSNTADEGRPAFTERNLPETGDLDVTESRVYFGEMSPEYSIVGTHQAEIDGPGPNDTQLTTSYDGDGGVSIGSSFRRGLFALRFGEANILLSKDITGDSRILYERNPRDRVSKVAPWLTLDGDPYPAVVDGRVTWILDGYTTSDGYPYSARRTFGDVTADAVTTQSRNRTQQPPNQVNYIRNSVKATVDAYNGTVTLYAWDEQDPVLRTWMKAFPDTVKPKKDIKPSLMEHLRYPEDLFKVQRDLIGQYHVDSARDFYSQEDFWNVSQSPDDTGEPQPPFYVYSQLPGRDAPSYNLTSPLISARSSKLAAYMAVSMDPDNYGRFTLLQLPPGDTINGPVQVQGAIESNGEVARQLNLWRGAGSQTIEGNLLTLPVAGGLLYVEPYYVQARGSTGYPTLQGVAAAFGDKIGFGSSLADALDDVFGPGAGASAAGVGTSAAPPAGDEGEEDGESGSGPPAPSSPPSGDLAGAIADADAAYRAGEEALAKTPPDFGAYGTAQKDLQDALGRLRALAPTAAPPTTAPPASPGAAQPTAAPAPTVSAAPASPGAPRDPAEPVRGTGGVVEQAVGAVPAAIRPVAAPTGSPG</sequence>
<keyword evidence="1 5" id="KW-1003">Cell membrane</keyword>
<dbReference type="Pfam" id="PF03699">
    <property type="entry name" value="UPF0182"/>
    <property type="match status" value="1"/>
</dbReference>
<evidence type="ECO:0000256" key="5">
    <source>
        <dbReference type="HAMAP-Rule" id="MF_01600"/>
    </source>
</evidence>
<dbReference type="Proteomes" id="UP000179627">
    <property type="component" value="Unassembled WGS sequence"/>
</dbReference>
<dbReference type="NCBIfam" id="NF000825">
    <property type="entry name" value="PRK00068.1"/>
    <property type="match status" value="1"/>
</dbReference>
<protein>
    <recommendedName>
        <fullName evidence="5">UPF0182 protein CC117_06770</fullName>
    </recommendedName>
</protein>
<feature type="compositionally biased region" description="Low complexity" evidence="6">
    <location>
        <begin position="970"/>
        <end position="994"/>
    </location>
</feature>
<keyword evidence="2 5" id="KW-0812">Transmembrane</keyword>
<feature type="transmembrane region" description="Helical" evidence="5">
    <location>
        <begin position="103"/>
        <end position="128"/>
    </location>
</feature>
<feature type="region of interest" description="Disordered" evidence="6">
    <location>
        <begin position="874"/>
        <end position="912"/>
    </location>
</feature>
<evidence type="ECO:0000256" key="4">
    <source>
        <dbReference type="ARBA" id="ARBA00023136"/>
    </source>
</evidence>
<keyword evidence="4 5" id="KW-0472">Membrane</keyword>
<comment type="similarity">
    <text evidence="5">Belongs to the UPF0182 family.</text>
</comment>
<dbReference type="PANTHER" id="PTHR39344">
    <property type="entry name" value="UPF0182 PROTEIN SLL1060"/>
    <property type="match status" value="1"/>
</dbReference>
<organism evidence="7 8">
    <name type="scientific">Parafrankia colletiae</name>
    <dbReference type="NCBI Taxonomy" id="573497"/>
    <lineage>
        <taxon>Bacteria</taxon>
        <taxon>Bacillati</taxon>
        <taxon>Actinomycetota</taxon>
        <taxon>Actinomycetes</taxon>
        <taxon>Frankiales</taxon>
        <taxon>Frankiaceae</taxon>
        <taxon>Parafrankia</taxon>
    </lineage>
</organism>
<feature type="transmembrane region" description="Helical" evidence="5">
    <location>
        <begin position="167"/>
        <end position="190"/>
    </location>
</feature>
<keyword evidence="3 5" id="KW-1133">Transmembrane helix</keyword>
<dbReference type="PANTHER" id="PTHR39344:SF1">
    <property type="entry name" value="UPF0182 PROTEIN SLL1060"/>
    <property type="match status" value="1"/>
</dbReference>
<feature type="region of interest" description="Disordered" evidence="6">
    <location>
        <begin position="948"/>
        <end position="1008"/>
    </location>
</feature>
<comment type="caution">
    <text evidence="7">The sequence shown here is derived from an EMBL/GenBank/DDBJ whole genome shotgun (WGS) entry which is preliminary data.</text>
</comment>
<accession>A0A1S1QC08</accession>
<dbReference type="GO" id="GO:0005886">
    <property type="term" value="C:plasma membrane"/>
    <property type="evidence" value="ECO:0007669"/>
    <property type="project" value="UniProtKB-SubCell"/>
</dbReference>
<feature type="transmembrane region" description="Helical" evidence="5">
    <location>
        <begin position="56"/>
        <end position="82"/>
    </location>
</feature>
<keyword evidence="8" id="KW-1185">Reference proteome</keyword>